<dbReference type="RefSeq" id="WP_185661802.1">
    <property type="nucleotide sequence ID" value="NZ_CAWPOO010000013.1"/>
</dbReference>
<evidence type="ECO:0000256" key="5">
    <source>
        <dbReference type="SAM" id="SignalP"/>
    </source>
</evidence>
<dbReference type="GO" id="GO:0046872">
    <property type="term" value="F:metal ion binding"/>
    <property type="evidence" value="ECO:0007669"/>
    <property type="project" value="UniProtKB-KW"/>
</dbReference>
<dbReference type="InterPro" id="IPR024607">
    <property type="entry name" value="Sulfatase_CS"/>
</dbReference>
<evidence type="ECO:0000256" key="2">
    <source>
        <dbReference type="ARBA" id="ARBA00022723"/>
    </source>
</evidence>
<organism evidence="7 8">
    <name type="scientific">Pelagicoccus albus</name>
    <dbReference type="NCBI Taxonomy" id="415222"/>
    <lineage>
        <taxon>Bacteria</taxon>
        <taxon>Pseudomonadati</taxon>
        <taxon>Verrucomicrobiota</taxon>
        <taxon>Opitutia</taxon>
        <taxon>Puniceicoccales</taxon>
        <taxon>Pelagicoccaceae</taxon>
        <taxon>Pelagicoccus</taxon>
    </lineage>
</organism>
<dbReference type="GO" id="GO:0016740">
    <property type="term" value="F:transferase activity"/>
    <property type="evidence" value="ECO:0007669"/>
    <property type="project" value="UniProtKB-KW"/>
</dbReference>
<accession>A0A7X1E9Y8</accession>
<feature type="signal peptide" evidence="5">
    <location>
        <begin position="1"/>
        <end position="23"/>
    </location>
</feature>
<dbReference type="Pfam" id="PF00884">
    <property type="entry name" value="Sulfatase"/>
    <property type="match status" value="1"/>
</dbReference>
<evidence type="ECO:0000313" key="8">
    <source>
        <dbReference type="Proteomes" id="UP000526501"/>
    </source>
</evidence>
<dbReference type="InterPro" id="IPR000917">
    <property type="entry name" value="Sulfatase_N"/>
</dbReference>
<comment type="caution">
    <text evidence="7">The sequence shown here is derived from an EMBL/GenBank/DDBJ whole genome shotgun (WGS) entry which is preliminary data.</text>
</comment>
<keyword evidence="5" id="KW-0732">Signal</keyword>
<keyword evidence="7" id="KW-0808">Transferase</keyword>
<dbReference type="InterPro" id="IPR050738">
    <property type="entry name" value="Sulfatase"/>
</dbReference>
<evidence type="ECO:0000313" key="7">
    <source>
        <dbReference type="EMBL" id="MBC2607939.1"/>
    </source>
</evidence>
<dbReference type="GO" id="GO:0004065">
    <property type="term" value="F:arylsulfatase activity"/>
    <property type="evidence" value="ECO:0007669"/>
    <property type="project" value="TreeGrafter"/>
</dbReference>
<name>A0A7X1E9Y8_9BACT</name>
<evidence type="ECO:0000256" key="3">
    <source>
        <dbReference type="ARBA" id="ARBA00022801"/>
    </source>
</evidence>
<dbReference type="PROSITE" id="PS51257">
    <property type="entry name" value="PROKAR_LIPOPROTEIN"/>
    <property type="match status" value="1"/>
</dbReference>
<dbReference type="PROSITE" id="PS00523">
    <property type="entry name" value="SULFATASE_1"/>
    <property type="match status" value="1"/>
</dbReference>
<feature type="chain" id="PRO_5031280502" evidence="5">
    <location>
        <begin position="24"/>
        <end position="488"/>
    </location>
</feature>
<dbReference type="AlphaFoldDB" id="A0A7X1E9Y8"/>
<dbReference type="Proteomes" id="UP000526501">
    <property type="component" value="Unassembled WGS sequence"/>
</dbReference>
<keyword evidence="2" id="KW-0479">Metal-binding</keyword>
<dbReference type="SUPFAM" id="SSF53649">
    <property type="entry name" value="Alkaline phosphatase-like"/>
    <property type="match status" value="1"/>
</dbReference>
<feature type="domain" description="Sulfatase N-terminal" evidence="6">
    <location>
        <begin position="26"/>
        <end position="360"/>
    </location>
</feature>
<keyword evidence="4" id="KW-0106">Calcium</keyword>
<comment type="similarity">
    <text evidence="1">Belongs to the sulfatase family.</text>
</comment>
<reference evidence="7 8" key="1">
    <citation type="submission" date="2020-07" db="EMBL/GenBank/DDBJ databases">
        <authorList>
            <person name="Feng X."/>
        </authorList>
    </citation>
    <scope>NUCLEOTIDE SEQUENCE [LARGE SCALE GENOMIC DNA]</scope>
    <source>
        <strain evidence="7 8">JCM23202</strain>
    </source>
</reference>
<keyword evidence="8" id="KW-1185">Reference proteome</keyword>
<keyword evidence="3 7" id="KW-0378">Hydrolase</keyword>
<protein>
    <submittedName>
        <fullName evidence="7">Sulfatase-like hydrolase/transferase</fullName>
    </submittedName>
</protein>
<evidence type="ECO:0000256" key="1">
    <source>
        <dbReference type="ARBA" id="ARBA00008779"/>
    </source>
</evidence>
<dbReference type="PANTHER" id="PTHR42693:SF53">
    <property type="entry name" value="ENDO-4-O-SULFATASE"/>
    <property type="match status" value="1"/>
</dbReference>
<evidence type="ECO:0000259" key="6">
    <source>
        <dbReference type="Pfam" id="PF00884"/>
    </source>
</evidence>
<evidence type="ECO:0000256" key="4">
    <source>
        <dbReference type="ARBA" id="ARBA00022837"/>
    </source>
</evidence>
<sequence length="488" mass="54881">MYPLAAKLSILFLLGLACLNAASEQPNIVLIMADDHGRWATGTYGDSRIRTPNMDQLAAEGVRFDAAISPAPVCSPSRASFFTGRIPSQHGVHDFLSEDEPFDKKGRLDGETLLSEKLKKAGYKTGLFGKWHADGEGWKPVRGFDKWLSYDLRAMDWITQYAHSGTVHYSVDGEAVSKTGMQAWFLTESALEFIDSAEGAPFFTCLTYVEPHFPFEGLPERTVSYYRDFASELLPYGDNSWTNRSNKKTGDTPQHEEWVAQYLAAVTLLDEQIGRLQDGLQARGLLENTIIIYVSDHGHMTGQYGLYGKANGSLPLNLTEETLSIPLIISGPREWIRPAQVRSEFVNLCDLHETIVDLAGSDETPKGPGKALTPLLQGERVREWRQRQFAEYGNARMISDGRWKLVRYYAEDPASAPVDHWFDLSNPRKERVPSIGPHQEAKEDFVSQLETYFTRWEEPGKSGRQVWSLPRFNAGEPWTKEPLPISSN</sequence>
<dbReference type="EMBL" id="JACHVC010000013">
    <property type="protein sequence ID" value="MBC2607939.1"/>
    <property type="molecule type" value="Genomic_DNA"/>
</dbReference>
<proteinExistence type="inferred from homology"/>
<dbReference type="PANTHER" id="PTHR42693">
    <property type="entry name" value="ARYLSULFATASE FAMILY MEMBER"/>
    <property type="match status" value="1"/>
</dbReference>
<dbReference type="Gene3D" id="3.40.720.10">
    <property type="entry name" value="Alkaline Phosphatase, subunit A"/>
    <property type="match status" value="1"/>
</dbReference>
<gene>
    <name evidence="7" type="ORF">H5P27_17930</name>
</gene>
<dbReference type="InterPro" id="IPR017850">
    <property type="entry name" value="Alkaline_phosphatase_core_sf"/>
</dbReference>